<evidence type="ECO:0000313" key="2">
    <source>
        <dbReference type="Proteomes" id="UP000075884"/>
    </source>
</evidence>
<dbReference type="EnsemblMetazoa" id="ADIR001013-RA">
    <property type="protein sequence ID" value="ADIR001013-PA"/>
    <property type="gene ID" value="ADIR001013"/>
</dbReference>
<dbReference type="VEuPathDB" id="VectorBase:ADIR001013"/>
<dbReference type="Proteomes" id="UP000075884">
    <property type="component" value="Unassembled WGS sequence"/>
</dbReference>
<evidence type="ECO:0000313" key="1">
    <source>
        <dbReference type="EnsemblMetazoa" id="ADIR001013-PA"/>
    </source>
</evidence>
<reference evidence="2" key="1">
    <citation type="submission" date="2013-03" db="EMBL/GenBank/DDBJ databases">
        <title>The Genome Sequence of Anopheles dirus WRAIR2.</title>
        <authorList>
            <consortium name="The Broad Institute Genomics Platform"/>
            <person name="Neafsey D.E."/>
            <person name="Walton C."/>
            <person name="Walker B."/>
            <person name="Young S.K."/>
            <person name="Zeng Q."/>
            <person name="Gargeya S."/>
            <person name="Fitzgerald M."/>
            <person name="Haas B."/>
            <person name="Abouelleil A."/>
            <person name="Allen A.W."/>
            <person name="Alvarado L."/>
            <person name="Arachchi H.M."/>
            <person name="Berlin A.M."/>
            <person name="Chapman S.B."/>
            <person name="Gainer-Dewar J."/>
            <person name="Goldberg J."/>
            <person name="Griggs A."/>
            <person name="Gujja S."/>
            <person name="Hansen M."/>
            <person name="Howarth C."/>
            <person name="Imamovic A."/>
            <person name="Ireland A."/>
            <person name="Larimer J."/>
            <person name="McCowan C."/>
            <person name="Murphy C."/>
            <person name="Pearson M."/>
            <person name="Poon T.W."/>
            <person name="Priest M."/>
            <person name="Roberts A."/>
            <person name="Saif S."/>
            <person name="Shea T."/>
            <person name="Sisk P."/>
            <person name="Sykes S."/>
            <person name="Wortman J."/>
            <person name="Nusbaum C."/>
            <person name="Birren B."/>
        </authorList>
    </citation>
    <scope>NUCLEOTIDE SEQUENCE [LARGE SCALE GENOMIC DNA]</scope>
    <source>
        <strain evidence="2">WRAIR2</strain>
    </source>
</reference>
<organism evidence="1 2">
    <name type="scientific">Anopheles dirus</name>
    <dbReference type="NCBI Taxonomy" id="7168"/>
    <lineage>
        <taxon>Eukaryota</taxon>
        <taxon>Metazoa</taxon>
        <taxon>Ecdysozoa</taxon>
        <taxon>Arthropoda</taxon>
        <taxon>Hexapoda</taxon>
        <taxon>Insecta</taxon>
        <taxon>Pterygota</taxon>
        <taxon>Neoptera</taxon>
        <taxon>Endopterygota</taxon>
        <taxon>Diptera</taxon>
        <taxon>Nematocera</taxon>
        <taxon>Culicoidea</taxon>
        <taxon>Culicidae</taxon>
        <taxon>Anophelinae</taxon>
        <taxon>Anopheles</taxon>
    </lineage>
</organism>
<proteinExistence type="predicted"/>
<keyword evidence="2" id="KW-1185">Reference proteome</keyword>
<protein>
    <submittedName>
        <fullName evidence="1">Uncharacterized protein</fullName>
    </submittedName>
</protein>
<reference evidence="1" key="2">
    <citation type="submission" date="2020-05" db="UniProtKB">
        <authorList>
            <consortium name="EnsemblMetazoa"/>
        </authorList>
    </citation>
    <scope>IDENTIFICATION</scope>
    <source>
        <strain evidence="1">WRAIR2</strain>
    </source>
</reference>
<name>A0A182N058_9DIPT</name>
<sequence>MAATKRSFSTSSAASSITLNRMQRASGCKRVARLQATPAQRRWANGAYGRIVGAMCFCRLTTRQSVALLHGPAAGMDPGARVIRQRFVQHREVGVRSALAVADVDSLMQPLVQLPEEVLRAVGRRKPQRNDVPRTGLQPLPAELHDLLRARLARRKVGAPLAQEGAVEVDDLRSNKRHRTAGFRRRPEVARVQHAHQLRLEVKHHRPGAVVGRQGPDVQLVRFAAIARHHPLRHDLQQRQLPHGIGYQRETVAYQHRRHRAHVQRTGQRGRIRQPAHMIGVAVRQEEQRGPATALVVEAIDGDAGQLGNKAGECAH</sequence>
<accession>A0A182N058</accession>
<dbReference type="AlphaFoldDB" id="A0A182N058"/>